<proteinExistence type="predicted"/>
<evidence type="ECO:0000313" key="1">
    <source>
        <dbReference type="EMBL" id="SUC40455.1"/>
    </source>
</evidence>
<gene>
    <name evidence="1" type="ORF">NCTC11938_04751</name>
</gene>
<evidence type="ECO:0000313" key="2">
    <source>
        <dbReference type="Proteomes" id="UP000254191"/>
    </source>
</evidence>
<dbReference type="Gene3D" id="2.10.70.10">
    <property type="entry name" value="Complement Module, domain 1"/>
    <property type="match status" value="1"/>
</dbReference>
<dbReference type="InterPro" id="IPR019600">
    <property type="entry name" value="Hemin_uptake_protein_HemP"/>
</dbReference>
<dbReference type="AlphaFoldDB" id="A0A379GHL1"/>
<dbReference type="Pfam" id="PF10636">
    <property type="entry name" value="hemP"/>
    <property type="match status" value="1"/>
</dbReference>
<dbReference type="EMBL" id="UGTS01000006">
    <property type="protein sequence ID" value="SUC40455.1"/>
    <property type="molecule type" value="Genomic_DNA"/>
</dbReference>
<reference evidence="1 2" key="1">
    <citation type="submission" date="2018-06" db="EMBL/GenBank/DDBJ databases">
        <authorList>
            <consortium name="Pathogen Informatics"/>
            <person name="Doyle S."/>
        </authorList>
    </citation>
    <scope>NUCLEOTIDE SEQUENCE [LARGE SCALE GENOMIC DNA]</scope>
    <source>
        <strain evidence="1 2">NCTC11938</strain>
    </source>
</reference>
<protein>
    <submittedName>
        <fullName evidence="1">Hemin uptake protein</fullName>
    </submittedName>
</protein>
<sequence>MIIIIITSISIAIEMNKNVHNLNDSSITRETSSPVIQSINSIELLGKSGVVYIQHNGELYQLRQTKTGKLILTKIII</sequence>
<dbReference type="Proteomes" id="UP000254191">
    <property type="component" value="Unassembled WGS sequence"/>
</dbReference>
<organism evidence="1 2">
    <name type="scientific">Proteus mirabilis</name>
    <dbReference type="NCBI Taxonomy" id="584"/>
    <lineage>
        <taxon>Bacteria</taxon>
        <taxon>Pseudomonadati</taxon>
        <taxon>Pseudomonadota</taxon>
        <taxon>Gammaproteobacteria</taxon>
        <taxon>Enterobacterales</taxon>
        <taxon>Morganellaceae</taxon>
        <taxon>Proteus</taxon>
    </lineage>
</organism>
<accession>A0A379GHL1</accession>
<name>A0A379GHL1_PROMI</name>